<evidence type="ECO:0000256" key="4">
    <source>
        <dbReference type="ARBA" id="ARBA00023157"/>
    </source>
</evidence>
<dbReference type="PROSITE" id="PS51257">
    <property type="entry name" value="PROKAR_LIPOPROTEIN"/>
    <property type="match status" value="1"/>
</dbReference>
<dbReference type="SUPFAM" id="SSF52833">
    <property type="entry name" value="Thioredoxin-like"/>
    <property type="match status" value="1"/>
</dbReference>
<proteinExistence type="predicted"/>
<dbReference type="GO" id="GO:0030313">
    <property type="term" value="C:cell envelope"/>
    <property type="evidence" value="ECO:0007669"/>
    <property type="project" value="UniProtKB-SubCell"/>
</dbReference>
<keyword evidence="10" id="KW-1185">Reference proteome</keyword>
<evidence type="ECO:0000313" key="9">
    <source>
        <dbReference type="EMBL" id="ARF73617.1"/>
    </source>
</evidence>
<evidence type="ECO:0000256" key="2">
    <source>
        <dbReference type="ARBA" id="ARBA00022748"/>
    </source>
</evidence>
<keyword evidence="5" id="KW-0676">Redox-active center</keyword>
<keyword evidence="3" id="KW-0812">Transmembrane</keyword>
<keyword evidence="7" id="KW-0732">Signal</keyword>
<evidence type="ECO:0000256" key="3">
    <source>
        <dbReference type="ARBA" id="ARBA00022968"/>
    </source>
</evidence>
<evidence type="ECO:0000256" key="7">
    <source>
        <dbReference type="SAM" id="SignalP"/>
    </source>
</evidence>
<accession>A0ABC8BU54</accession>
<dbReference type="CDD" id="cd02966">
    <property type="entry name" value="TlpA_like_family"/>
    <property type="match status" value="1"/>
</dbReference>
<feature type="chain" id="PRO_5044848004" evidence="7">
    <location>
        <begin position="20"/>
        <end position="231"/>
    </location>
</feature>
<dbReference type="PANTHER" id="PTHR42852:SF6">
    <property type="entry name" value="THIOL:DISULFIDE INTERCHANGE PROTEIN DSBE"/>
    <property type="match status" value="1"/>
</dbReference>
<dbReference type="Proteomes" id="UP000192251">
    <property type="component" value="Chromosome"/>
</dbReference>
<feature type="signal peptide" evidence="7">
    <location>
        <begin position="1"/>
        <end position="19"/>
    </location>
</feature>
<dbReference type="Pfam" id="PF00578">
    <property type="entry name" value="AhpC-TSA"/>
    <property type="match status" value="1"/>
</dbReference>
<dbReference type="PROSITE" id="PS51352">
    <property type="entry name" value="THIOREDOXIN_2"/>
    <property type="match status" value="1"/>
</dbReference>
<feature type="domain" description="Thioredoxin" evidence="8">
    <location>
        <begin position="45"/>
        <end position="188"/>
    </location>
</feature>
<keyword evidence="2" id="KW-0201">Cytochrome c-type biogenesis</keyword>
<dbReference type="GO" id="GO:0017004">
    <property type="term" value="P:cytochrome complex assembly"/>
    <property type="evidence" value="ECO:0007669"/>
    <property type="project" value="UniProtKB-KW"/>
</dbReference>
<comment type="subcellular location">
    <subcellularLocation>
        <location evidence="1">Cell envelope</location>
    </subcellularLocation>
</comment>
<organism evidence="9 10">
    <name type="scientific">Kitasatospora albolonga</name>
    <dbReference type="NCBI Taxonomy" id="68173"/>
    <lineage>
        <taxon>Bacteria</taxon>
        <taxon>Bacillati</taxon>
        <taxon>Actinomycetota</taxon>
        <taxon>Actinomycetes</taxon>
        <taxon>Kitasatosporales</taxon>
        <taxon>Streptomycetaceae</taxon>
        <taxon>Kitasatospora</taxon>
    </lineage>
</organism>
<evidence type="ECO:0000256" key="1">
    <source>
        <dbReference type="ARBA" id="ARBA00004196"/>
    </source>
</evidence>
<dbReference type="KEGG" id="kab:B7C62_16135"/>
<dbReference type="PANTHER" id="PTHR42852">
    <property type="entry name" value="THIOL:DISULFIDE INTERCHANGE PROTEIN DSBE"/>
    <property type="match status" value="1"/>
</dbReference>
<dbReference type="Gene3D" id="3.40.30.10">
    <property type="entry name" value="Glutaredoxin"/>
    <property type="match status" value="1"/>
</dbReference>
<keyword evidence="4" id="KW-1015">Disulfide bond</keyword>
<feature type="compositionally biased region" description="Gly residues" evidence="6">
    <location>
        <begin position="200"/>
        <end position="215"/>
    </location>
</feature>
<sequence>MKRLSRAVLPMVAAVTVLAGCSASEAPLRTQQPLPEQPLYRSIEPADRPEAPAFSGTSLSGKPLRLADFRGQVVVVNAWASWCGPCRAEAPALNRVQGRLGDRGVQVLGVNNNTDLDAARAFQSDYALDYPSLRDPSGKQFFTLPKGLVNTQGLPFTLFVDRTGKLAGAVSGKVSEEDLDAIVGPLMAEKAPGGRDGVGGVVQAGRGGAGRGNVRGGASSVGFGGLRRRAD</sequence>
<dbReference type="InterPro" id="IPR013766">
    <property type="entry name" value="Thioredoxin_domain"/>
</dbReference>
<evidence type="ECO:0000256" key="6">
    <source>
        <dbReference type="SAM" id="MobiDB-lite"/>
    </source>
</evidence>
<dbReference type="AlphaFoldDB" id="A0ABC8BU54"/>
<evidence type="ECO:0000259" key="8">
    <source>
        <dbReference type="PROSITE" id="PS51352"/>
    </source>
</evidence>
<dbReference type="InterPro" id="IPR036249">
    <property type="entry name" value="Thioredoxin-like_sf"/>
</dbReference>
<keyword evidence="3" id="KW-0735">Signal-anchor</keyword>
<dbReference type="InterPro" id="IPR050553">
    <property type="entry name" value="Thioredoxin_ResA/DsbE_sf"/>
</dbReference>
<name>A0ABC8BU54_9ACTN</name>
<reference evidence="9 10" key="1">
    <citation type="submission" date="2017-04" db="EMBL/GenBank/DDBJ databases">
        <title>The complete genome sequence of Streptomyces albolongus YIM 101047, the producer of novel bafilomycins and novel odoriferous sesquiterpenoids.</title>
        <authorList>
            <person name="Yin M."/>
            <person name="Jiang Y."/>
        </authorList>
    </citation>
    <scope>NUCLEOTIDE SEQUENCE [LARGE SCALE GENOMIC DNA]</scope>
    <source>
        <strain evidence="9 10">YIM 101047</strain>
    </source>
</reference>
<dbReference type="EMBL" id="CP020563">
    <property type="protein sequence ID" value="ARF73617.1"/>
    <property type="molecule type" value="Genomic_DNA"/>
</dbReference>
<feature type="region of interest" description="Disordered" evidence="6">
    <location>
        <begin position="200"/>
        <end position="231"/>
    </location>
</feature>
<dbReference type="InterPro" id="IPR000866">
    <property type="entry name" value="AhpC/TSA"/>
</dbReference>
<gene>
    <name evidence="9" type="ORF">B7C62_16135</name>
</gene>
<evidence type="ECO:0000313" key="10">
    <source>
        <dbReference type="Proteomes" id="UP000192251"/>
    </source>
</evidence>
<protein>
    <submittedName>
        <fullName evidence="9">Redoxin</fullName>
    </submittedName>
</protein>
<evidence type="ECO:0000256" key="5">
    <source>
        <dbReference type="ARBA" id="ARBA00023284"/>
    </source>
</evidence>